<dbReference type="RefSeq" id="WP_187743590.1">
    <property type="nucleotide sequence ID" value="NZ_CP060825.1"/>
</dbReference>
<evidence type="ECO:0000313" key="2">
    <source>
        <dbReference type="Proteomes" id="UP000516230"/>
    </source>
</evidence>
<organism evidence="1 2">
    <name type="scientific">Streptomyces genisteinicus</name>
    <dbReference type="NCBI Taxonomy" id="2768068"/>
    <lineage>
        <taxon>Bacteria</taxon>
        <taxon>Bacillati</taxon>
        <taxon>Actinomycetota</taxon>
        <taxon>Actinomycetes</taxon>
        <taxon>Kitasatosporales</taxon>
        <taxon>Streptomycetaceae</taxon>
        <taxon>Streptomyces</taxon>
    </lineage>
</organism>
<gene>
    <name evidence="1" type="ORF">IAG43_28795</name>
</gene>
<dbReference type="KEGG" id="sgj:IAG43_28795"/>
<keyword evidence="2" id="KW-1185">Reference proteome</keyword>
<name>A0A7H0I165_9ACTN</name>
<dbReference type="EMBL" id="CP060825">
    <property type="protein sequence ID" value="QNP66531.1"/>
    <property type="molecule type" value="Genomic_DNA"/>
</dbReference>
<sequence>MKNRLKVMADYGCFPLWLPDEIDNIAPEDTRLGLTTDLVKRLTAWAAEFDAILQWDDPASSDFPSPQAEDEFAETGADISRAVAKELGQDWAVTYFDLRSGREQVVPS</sequence>
<dbReference type="AlphaFoldDB" id="A0A7H0I165"/>
<dbReference type="Proteomes" id="UP000516230">
    <property type="component" value="Chromosome"/>
</dbReference>
<reference evidence="1 2" key="1">
    <citation type="submission" date="2020-08" db="EMBL/GenBank/DDBJ databases">
        <title>A novel species.</title>
        <authorList>
            <person name="Gao J."/>
        </authorList>
    </citation>
    <scope>NUCLEOTIDE SEQUENCE [LARGE SCALE GENOMIC DNA]</scope>
    <source>
        <strain evidence="1 2">CRPJ-33</strain>
    </source>
</reference>
<evidence type="ECO:0000313" key="1">
    <source>
        <dbReference type="EMBL" id="QNP66531.1"/>
    </source>
</evidence>
<protein>
    <submittedName>
        <fullName evidence="1">Uncharacterized protein</fullName>
    </submittedName>
</protein>
<proteinExistence type="predicted"/>
<accession>A0A7H0I165</accession>